<dbReference type="PANTHER" id="PTHR30411">
    <property type="entry name" value="CYTOPLASMIC PROTEIN"/>
    <property type="match status" value="1"/>
</dbReference>
<evidence type="ECO:0000313" key="2">
    <source>
        <dbReference type="EMBL" id="CZF83281.1"/>
    </source>
</evidence>
<dbReference type="OrthoDB" id="9809296at2"/>
<dbReference type="InterPro" id="IPR036754">
    <property type="entry name" value="YbaK/aa-tRNA-synt-asso_dom_sf"/>
</dbReference>
<dbReference type="EC" id="4.2.-.-" evidence="2"/>
<dbReference type="GO" id="GO:0016829">
    <property type="term" value="F:lyase activity"/>
    <property type="evidence" value="ECO:0007669"/>
    <property type="project" value="UniProtKB-KW"/>
</dbReference>
<keyword evidence="2" id="KW-0456">Lyase</keyword>
<dbReference type="RefSeq" id="WP_062665553.1">
    <property type="nucleotide sequence ID" value="NZ_FIZX01000002.1"/>
</dbReference>
<accession>A0A128FAH0</accession>
<feature type="domain" description="YbaK/aminoacyl-tRNA synthetase-associated" evidence="1">
    <location>
        <begin position="31"/>
        <end position="150"/>
    </location>
</feature>
<dbReference type="Pfam" id="PF04073">
    <property type="entry name" value="tRNA_edit"/>
    <property type="match status" value="1"/>
</dbReference>
<keyword evidence="3" id="KW-1185">Reference proteome</keyword>
<evidence type="ECO:0000313" key="3">
    <source>
        <dbReference type="Proteomes" id="UP000071641"/>
    </source>
</evidence>
<gene>
    <name evidence="2" type="primary">ybaK_2</name>
    <name evidence="2" type="ORF">GCE9029_03745</name>
</gene>
<dbReference type="Proteomes" id="UP000071641">
    <property type="component" value="Unassembled WGS sequence"/>
</dbReference>
<dbReference type="CDD" id="cd04333">
    <property type="entry name" value="ProX_deacylase"/>
    <property type="match status" value="1"/>
</dbReference>
<dbReference type="PANTHER" id="PTHR30411:SF1">
    <property type="entry name" value="CYTOPLASMIC PROTEIN"/>
    <property type="match status" value="1"/>
</dbReference>
<proteinExistence type="predicted"/>
<reference evidence="3" key="1">
    <citation type="submission" date="2016-02" db="EMBL/GenBank/DDBJ databases">
        <authorList>
            <person name="Rodrigo-Torres Lidia"/>
            <person name="Arahal R.David."/>
        </authorList>
    </citation>
    <scope>NUCLEOTIDE SEQUENCE [LARGE SCALE GENOMIC DNA]</scope>
    <source>
        <strain evidence="3">CECT 9029</strain>
    </source>
</reference>
<dbReference type="InterPro" id="IPR007214">
    <property type="entry name" value="YbaK/aa-tRNA-synth-assoc-dom"/>
</dbReference>
<name>A0A128FAH0_9GAMM</name>
<evidence type="ECO:0000259" key="1">
    <source>
        <dbReference type="Pfam" id="PF04073"/>
    </source>
</evidence>
<organism evidence="2 3">
    <name type="scientific">Grimontia celer</name>
    <dbReference type="NCBI Taxonomy" id="1796497"/>
    <lineage>
        <taxon>Bacteria</taxon>
        <taxon>Pseudomonadati</taxon>
        <taxon>Pseudomonadota</taxon>
        <taxon>Gammaproteobacteria</taxon>
        <taxon>Vibrionales</taxon>
        <taxon>Vibrionaceae</taxon>
        <taxon>Grimontia</taxon>
    </lineage>
</organism>
<dbReference type="Gene3D" id="3.90.960.10">
    <property type="entry name" value="YbaK/aminoacyl-tRNA synthetase-associated domain"/>
    <property type="match status" value="1"/>
</dbReference>
<sequence length="160" mass="17138">MENALKPASQRVQTFLSERGKALKVKQMPASTRTASEAAEAIGCTVGQIAKSLIFEDKASGNPVLIVASGTNMVSMDKVKVNAGLDLKKSNADFVREQVGFAIGGVPPIAHKQNVITLLDADLKQFEVIWAAAGTPNSVFELTPQDLDDLTQGRWVEISQ</sequence>
<dbReference type="STRING" id="1796497.GCE9029_03745"/>
<dbReference type="GO" id="GO:0002161">
    <property type="term" value="F:aminoacyl-tRNA deacylase activity"/>
    <property type="evidence" value="ECO:0007669"/>
    <property type="project" value="InterPro"/>
</dbReference>
<protein>
    <submittedName>
        <fullName evidence="2">Cys-tRNA(Pro)/Cys-tRNA(Cys) deacylase YbaK</fullName>
        <ecNumber evidence="2">4.2.-.-</ecNumber>
    </submittedName>
</protein>
<dbReference type="AlphaFoldDB" id="A0A128FAH0"/>
<dbReference type="SUPFAM" id="SSF55826">
    <property type="entry name" value="YbaK/ProRS associated domain"/>
    <property type="match status" value="1"/>
</dbReference>
<dbReference type="EMBL" id="FIZX01000002">
    <property type="protein sequence ID" value="CZF83281.1"/>
    <property type="molecule type" value="Genomic_DNA"/>
</dbReference>